<dbReference type="Proteomes" id="UP001165083">
    <property type="component" value="Unassembled WGS sequence"/>
</dbReference>
<comment type="similarity">
    <text evidence="2 5">Belongs to the RxLR effector family.</text>
</comment>
<evidence type="ECO:0000256" key="1">
    <source>
        <dbReference type="ARBA" id="ARBA00004613"/>
    </source>
</evidence>
<comment type="caution">
    <text evidence="6">The sequence shown here is derived from an EMBL/GenBank/DDBJ whole genome shotgun (WGS) entry which is preliminary data.</text>
</comment>
<comment type="subcellular location">
    <subcellularLocation>
        <location evidence="1 5">Secreted</location>
    </subcellularLocation>
</comment>
<keyword evidence="4 5" id="KW-0732">Signal</keyword>
<evidence type="ECO:0000256" key="4">
    <source>
        <dbReference type="ARBA" id="ARBA00022729"/>
    </source>
</evidence>
<feature type="signal peptide" evidence="5">
    <location>
        <begin position="1"/>
        <end position="20"/>
    </location>
</feature>
<feature type="chain" id="PRO_5044962003" description="RxLR effector protein" evidence="5">
    <location>
        <begin position="21"/>
        <end position="159"/>
    </location>
</feature>
<keyword evidence="3 5" id="KW-0964">Secreted</keyword>
<dbReference type="InterPro" id="IPR031825">
    <property type="entry name" value="RXLR"/>
</dbReference>
<protein>
    <recommendedName>
        <fullName evidence="5">RxLR effector protein</fullName>
    </recommendedName>
</protein>
<evidence type="ECO:0000256" key="3">
    <source>
        <dbReference type="ARBA" id="ARBA00022525"/>
    </source>
</evidence>
<reference evidence="6" key="1">
    <citation type="submission" date="2023-04" db="EMBL/GenBank/DDBJ databases">
        <title>Phytophthora lilii NBRC 32176.</title>
        <authorList>
            <person name="Ichikawa N."/>
            <person name="Sato H."/>
            <person name="Tonouchi N."/>
        </authorList>
    </citation>
    <scope>NUCLEOTIDE SEQUENCE</scope>
    <source>
        <strain evidence="6">NBRC 32176</strain>
    </source>
</reference>
<sequence>MRSYYVALVAAATLLVSANAVPSIAEQTPDLVARSLTEGQNNGGVKRSLRADKTAYEEDPLDSLDSLDSYDSYDKKTEERAMGINVNKLLKLAKDKNSVLPVNFNNLADNTQEKLIKILARQRLTLEQFANKLGMKRVDDTGHRNFKAFEKFKRFFEKK</sequence>
<evidence type="ECO:0000256" key="5">
    <source>
        <dbReference type="RuleBase" id="RU367124"/>
    </source>
</evidence>
<evidence type="ECO:0000256" key="2">
    <source>
        <dbReference type="ARBA" id="ARBA00010400"/>
    </source>
</evidence>
<proteinExistence type="inferred from homology"/>
<evidence type="ECO:0000313" key="6">
    <source>
        <dbReference type="EMBL" id="GMF31589.1"/>
    </source>
</evidence>
<accession>A0A9W6UE82</accession>
<dbReference type="OrthoDB" id="98107at2759"/>
<dbReference type="AlphaFoldDB" id="A0A9W6UE82"/>
<comment type="domain">
    <text evidence="5">The RxLR-dEER motif acts to carry the protein into the host cell cytoplasm through binding to cell surface phosphatidylinositol-3-phosphate.</text>
</comment>
<comment type="function">
    <text evidence="5">Effector that suppresses plant defense responses during pathogen infection.</text>
</comment>
<name>A0A9W6UE82_9STRA</name>
<gene>
    <name evidence="6" type="ORF">Plil01_001350700</name>
</gene>
<dbReference type="EMBL" id="BSXW01000917">
    <property type="protein sequence ID" value="GMF31589.1"/>
    <property type="molecule type" value="Genomic_DNA"/>
</dbReference>
<evidence type="ECO:0000313" key="7">
    <source>
        <dbReference type="Proteomes" id="UP001165083"/>
    </source>
</evidence>
<dbReference type="Pfam" id="PF16810">
    <property type="entry name" value="RXLR"/>
    <property type="match status" value="1"/>
</dbReference>
<keyword evidence="7" id="KW-1185">Reference proteome</keyword>
<organism evidence="6 7">
    <name type="scientific">Phytophthora lilii</name>
    <dbReference type="NCBI Taxonomy" id="2077276"/>
    <lineage>
        <taxon>Eukaryota</taxon>
        <taxon>Sar</taxon>
        <taxon>Stramenopiles</taxon>
        <taxon>Oomycota</taxon>
        <taxon>Peronosporomycetes</taxon>
        <taxon>Peronosporales</taxon>
        <taxon>Peronosporaceae</taxon>
        <taxon>Phytophthora</taxon>
    </lineage>
</organism>